<reference evidence="1 2" key="1">
    <citation type="submission" date="2014-01" db="EMBL/GenBank/DDBJ databases">
        <title>Comparative genomics of Petrotoga.</title>
        <authorList>
            <person name="Chow K."/>
            <person name="Charchuk R."/>
            <person name="Nesbo C.L."/>
        </authorList>
    </citation>
    <scope>NUCLEOTIDE SEQUENCE [LARGE SCALE GENOMIC DNA]</scope>
    <source>
        <strain evidence="1 2">DSM 16923</strain>
    </source>
</reference>
<name>A0A2S5EGW1_9BACT</name>
<dbReference type="Proteomes" id="UP000236950">
    <property type="component" value="Unassembled WGS sequence"/>
</dbReference>
<organism evidence="1 2">
    <name type="scientific">Petrotoga halophila DSM 16923</name>
    <dbReference type="NCBI Taxonomy" id="1122953"/>
    <lineage>
        <taxon>Bacteria</taxon>
        <taxon>Thermotogati</taxon>
        <taxon>Thermotogota</taxon>
        <taxon>Thermotogae</taxon>
        <taxon>Petrotogales</taxon>
        <taxon>Petrotogaceae</taxon>
        <taxon>Petrotoga</taxon>
    </lineage>
</organism>
<accession>A0A2S5EGW1</accession>
<sequence length="75" mass="8648">NTYAYFMDDIVGYKGEMLLIIHTIKGEYSFEIFGGWVAFEGAEELAKSKENPYLKMIKDFGNYIIKNLQALEDVI</sequence>
<feature type="non-terminal residue" evidence="1">
    <location>
        <position position="1"/>
    </location>
</feature>
<keyword evidence="2" id="KW-1185">Reference proteome</keyword>
<comment type="caution">
    <text evidence="1">The sequence shown here is derived from an EMBL/GenBank/DDBJ whole genome shotgun (WGS) entry which is preliminary data.</text>
</comment>
<evidence type="ECO:0000313" key="1">
    <source>
        <dbReference type="EMBL" id="POZ92381.1"/>
    </source>
</evidence>
<gene>
    <name evidence="1" type="ORF">AA81_07575</name>
</gene>
<proteinExistence type="predicted"/>
<dbReference type="AlphaFoldDB" id="A0A2S5EGW1"/>
<evidence type="ECO:0000313" key="2">
    <source>
        <dbReference type="Proteomes" id="UP000236950"/>
    </source>
</evidence>
<dbReference type="EMBL" id="JALY01000159">
    <property type="protein sequence ID" value="POZ92381.1"/>
    <property type="molecule type" value="Genomic_DNA"/>
</dbReference>
<protein>
    <submittedName>
        <fullName evidence="1">Uncharacterized protein</fullName>
    </submittedName>
</protein>
<dbReference type="RefSeq" id="WP_169999684.1">
    <property type="nucleotide sequence ID" value="NZ_JALY01000159.1"/>
</dbReference>